<evidence type="ECO:0000313" key="13">
    <source>
        <dbReference type="EMBL" id="ELZ23181.1"/>
    </source>
</evidence>
<dbReference type="EMBL" id="AOIU01000034">
    <property type="protein sequence ID" value="ELZ23181.1"/>
    <property type="molecule type" value="Genomic_DNA"/>
</dbReference>
<feature type="domain" description="YrdC-like" evidence="12">
    <location>
        <begin position="10"/>
        <end position="199"/>
    </location>
</feature>
<dbReference type="GO" id="GO:0005524">
    <property type="term" value="F:ATP binding"/>
    <property type="evidence" value="ECO:0007669"/>
    <property type="project" value="UniProtKB-KW"/>
</dbReference>
<evidence type="ECO:0000256" key="7">
    <source>
        <dbReference type="ARBA" id="ARBA00022695"/>
    </source>
</evidence>
<protein>
    <recommendedName>
        <fullName evidence="10">L-threonylcarbamoyladenylate synthase</fullName>
        <ecNumber evidence="3">2.7.7.87</ecNumber>
    </recommendedName>
    <alternativeName>
        <fullName evidence="10">L-threonylcarbamoyladenylate synthase</fullName>
    </alternativeName>
</protein>
<dbReference type="RefSeq" id="WP_006884881.1">
    <property type="nucleotide sequence ID" value="NZ_AOIU01000034.1"/>
</dbReference>
<dbReference type="Pfam" id="PF01300">
    <property type="entry name" value="Sua5_yciO_yrdC"/>
    <property type="match status" value="1"/>
</dbReference>
<name>M0CIX4_9EURY</name>
<dbReference type="EC" id="2.7.7.87" evidence="3"/>
<comment type="similarity">
    <text evidence="2">Belongs to the SUA5 family.</text>
</comment>
<dbReference type="Proteomes" id="UP000011626">
    <property type="component" value="Unassembled WGS sequence"/>
</dbReference>
<dbReference type="SUPFAM" id="SSF55821">
    <property type="entry name" value="YrdC/RibB"/>
    <property type="match status" value="1"/>
</dbReference>
<keyword evidence="6" id="KW-0819">tRNA processing</keyword>
<comment type="caution">
    <text evidence="13">The sequence shown here is derived from an EMBL/GenBank/DDBJ whole genome shotgun (WGS) entry which is preliminary data.</text>
</comment>
<sequence length="213" mass="23080">MTAPVLDPTDENLRRAAECIRDGGVVVAPSDTNLALTLDPWNPEAVRRAYEIKDRPAHKPLTLFVRDPDDWRRYGTHDDPELVDALVDRFWPGPLNLVLSSTDRVSDERLQRDGTVAVGCLGNPTWRRLAALVDGPLAMTSANRSGTVDDDTLVDTDLAREHVGDGVDLIIDGEARGTTRASAILGLAGDPELLRRGDVSPADLRAVLGSDSL</sequence>
<keyword evidence="4" id="KW-0963">Cytoplasm</keyword>
<evidence type="ECO:0000256" key="5">
    <source>
        <dbReference type="ARBA" id="ARBA00022679"/>
    </source>
</evidence>
<keyword evidence="8" id="KW-0547">Nucleotide-binding</keyword>
<dbReference type="eggNOG" id="arCOG01952">
    <property type="taxonomic scope" value="Archaea"/>
</dbReference>
<dbReference type="GO" id="GO:0061710">
    <property type="term" value="F:L-threonylcarbamoyladenylate synthase"/>
    <property type="evidence" value="ECO:0007669"/>
    <property type="project" value="UniProtKB-EC"/>
</dbReference>
<keyword evidence="7" id="KW-0548">Nucleotidyltransferase</keyword>
<reference evidence="13 14" key="1">
    <citation type="journal article" date="2014" name="PLoS Genet.">
        <title>Phylogenetically driven sequencing of extremely halophilic archaea reveals strategies for static and dynamic osmo-response.</title>
        <authorList>
            <person name="Becker E.A."/>
            <person name="Seitzer P.M."/>
            <person name="Tritt A."/>
            <person name="Larsen D."/>
            <person name="Krusor M."/>
            <person name="Yao A.I."/>
            <person name="Wu D."/>
            <person name="Madern D."/>
            <person name="Eisen J.A."/>
            <person name="Darling A.E."/>
            <person name="Facciotti M.T."/>
        </authorList>
    </citation>
    <scope>NUCLEOTIDE SEQUENCE [LARGE SCALE GENOMIC DNA]</scope>
    <source>
        <strain evidence="13 14">2-9-1</strain>
    </source>
</reference>
<dbReference type="PROSITE" id="PS51163">
    <property type="entry name" value="YRDC"/>
    <property type="match status" value="1"/>
</dbReference>
<evidence type="ECO:0000256" key="10">
    <source>
        <dbReference type="ARBA" id="ARBA00029774"/>
    </source>
</evidence>
<dbReference type="AlphaFoldDB" id="M0CIX4"/>
<evidence type="ECO:0000256" key="8">
    <source>
        <dbReference type="ARBA" id="ARBA00022741"/>
    </source>
</evidence>
<evidence type="ECO:0000313" key="14">
    <source>
        <dbReference type="Proteomes" id="UP000011626"/>
    </source>
</evidence>
<keyword evidence="9" id="KW-0067">ATP-binding</keyword>
<dbReference type="GO" id="GO:0005737">
    <property type="term" value="C:cytoplasm"/>
    <property type="evidence" value="ECO:0007669"/>
    <property type="project" value="UniProtKB-SubCell"/>
</dbReference>
<dbReference type="InterPro" id="IPR006070">
    <property type="entry name" value="Sua5-like_dom"/>
</dbReference>
<accession>M0CIX4</accession>
<dbReference type="PANTHER" id="PTHR17490">
    <property type="entry name" value="SUA5"/>
    <property type="match status" value="1"/>
</dbReference>
<evidence type="ECO:0000259" key="12">
    <source>
        <dbReference type="PROSITE" id="PS51163"/>
    </source>
</evidence>
<proteinExistence type="inferred from homology"/>
<dbReference type="STRING" id="797114.C475_16069"/>
<dbReference type="PANTHER" id="PTHR17490:SF16">
    <property type="entry name" value="THREONYLCARBAMOYL-AMP SYNTHASE"/>
    <property type="match status" value="1"/>
</dbReference>
<evidence type="ECO:0000256" key="6">
    <source>
        <dbReference type="ARBA" id="ARBA00022694"/>
    </source>
</evidence>
<evidence type="ECO:0000256" key="9">
    <source>
        <dbReference type="ARBA" id="ARBA00022840"/>
    </source>
</evidence>
<dbReference type="OrthoDB" id="39992at2157"/>
<dbReference type="GO" id="GO:0008033">
    <property type="term" value="P:tRNA processing"/>
    <property type="evidence" value="ECO:0007669"/>
    <property type="project" value="UniProtKB-KW"/>
</dbReference>
<evidence type="ECO:0000256" key="3">
    <source>
        <dbReference type="ARBA" id="ARBA00012584"/>
    </source>
</evidence>
<comment type="catalytic activity">
    <reaction evidence="11">
        <text>L-threonine + hydrogencarbonate + ATP = L-threonylcarbamoyladenylate + diphosphate + H2O</text>
        <dbReference type="Rhea" id="RHEA:36407"/>
        <dbReference type="ChEBI" id="CHEBI:15377"/>
        <dbReference type="ChEBI" id="CHEBI:17544"/>
        <dbReference type="ChEBI" id="CHEBI:30616"/>
        <dbReference type="ChEBI" id="CHEBI:33019"/>
        <dbReference type="ChEBI" id="CHEBI:57926"/>
        <dbReference type="ChEBI" id="CHEBI:73682"/>
        <dbReference type="EC" id="2.7.7.87"/>
    </reaction>
</comment>
<comment type="subcellular location">
    <subcellularLocation>
        <location evidence="1">Cytoplasm</location>
    </subcellularLocation>
</comment>
<evidence type="ECO:0000256" key="1">
    <source>
        <dbReference type="ARBA" id="ARBA00004496"/>
    </source>
</evidence>
<evidence type="ECO:0000256" key="2">
    <source>
        <dbReference type="ARBA" id="ARBA00007663"/>
    </source>
</evidence>
<evidence type="ECO:0000256" key="11">
    <source>
        <dbReference type="ARBA" id="ARBA00048366"/>
    </source>
</evidence>
<keyword evidence="5" id="KW-0808">Transferase</keyword>
<dbReference type="InterPro" id="IPR050156">
    <property type="entry name" value="TC-AMP_synthase_SUA5"/>
</dbReference>
<keyword evidence="14" id="KW-1185">Reference proteome</keyword>
<dbReference type="GO" id="GO:0000049">
    <property type="term" value="F:tRNA binding"/>
    <property type="evidence" value="ECO:0007669"/>
    <property type="project" value="TreeGrafter"/>
</dbReference>
<dbReference type="GO" id="GO:0006450">
    <property type="term" value="P:regulation of translational fidelity"/>
    <property type="evidence" value="ECO:0007669"/>
    <property type="project" value="TreeGrafter"/>
</dbReference>
<gene>
    <name evidence="13" type="ORF">C475_16069</name>
</gene>
<dbReference type="GO" id="GO:0003725">
    <property type="term" value="F:double-stranded RNA binding"/>
    <property type="evidence" value="ECO:0007669"/>
    <property type="project" value="InterPro"/>
</dbReference>
<organism evidence="13 14">
    <name type="scientific">Halosimplex carlsbadense 2-9-1</name>
    <dbReference type="NCBI Taxonomy" id="797114"/>
    <lineage>
        <taxon>Archaea</taxon>
        <taxon>Methanobacteriati</taxon>
        <taxon>Methanobacteriota</taxon>
        <taxon>Stenosarchaea group</taxon>
        <taxon>Halobacteria</taxon>
        <taxon>Halobacteriales</taxon>
        <taxon>Haloarculaceae</taxon>
        <taxon>Halosimplex</taxon>
    </lineage>
</organism>
<evidence type="ECO:0000256" key="4">
    <source>
        <dbReference type="ARBA" id="ARBA00022490"/>
    </source>
</evidence>
<dbReference type="InterPro" id="IPR017945">
    <property type="entry name" value="DHBP_synth_RibB-like_a/b_dom"/>
</dbReference>
<dbReference type="Gene3D" id="3.90.870.10">
    <property type="entry name" value="DHBP synthase"/>
    <property type="match status" value="1"/>
</dbReference>